<dbReference type="PANTHER" id="PTHR31109:SF2">
    <property type="entry name" value="RIBOSOME BIOGENESIS PROTEIN SLX9 HOMOLOG"/>
    <property type="match status" value="1"/>
</dbReference>
<feature type="signal peptide" evidence="4">
    <location>
        <begin position="1"/>
        <end position="18"/>
    </location>
</feature>
<keyword evidence="3" id="KW-0539">Nucleus</keyword>
<accession>A0A8B9DDH4</accession>
<dbReference type="GO" id="GO:0000462">
    <property type="term" value="P:maturation of SSU-rRNA from tricistronic rRNA transcript (SSU-rRNA, 5.8S rRNA, LSU-rRNA)"/>
    <property type="evidence" value="ECO:0007669"/>
    <property type="project" value="InterPro"/>
</dbReference>
<proteinExistence type="inferred from homology"/>
<dbReference type="PANTHER" id="PTHR31109">
    <property type="entry name" value="PROTEIN FAM207A"/>
    <property type="match status" value="1"/>
</dbReference>
<dbReference type="GO" id="GO:0030686">
    <property type="term" value="C:90S preribosome"/>
    <property type="evidence" value="ECO:0007669"/>
    <property type="project" value="InterPro"/>
</dbReference>
<organism evidence="5 6">
    <name type="scientific">Anser cygnoides</name>
    <name type="common">Swan goose</name>
    <dbReference type="NCBI Taxonomy" id="8845"/>
    <lineage>
        <taxon>Eukaryota</taxon>
        <taxon>Metazoa</taxon>
        <taxon>Chordata</taxon>
        <taxon>Craniata</taxon>
        <taxon>Vertebrata</taxon>
        <taxon>Euteleostomi</taxon>
        <taxon>Archelosauria</taxon>
        <taxon>Archosauria</taxon>
        <taxon>Dinosauria</taxon>
        <taxon>Saurischia</taxon>
        <taxon>Theropoda</taxon>
        <taxon>Coelurosauria</taxon>
        <taxon>Aves</taxon>
        <taxon>Neognathae</taxon>
        <taxon>Galloanserae</taxon>
        <taxon>Anseriformes</taxon>
        <taxon>Anatidae</taxon>
        <taxon>Anserinae</taxon>
        <taxon>Anser</taxon>
    </lineage>
</organism>
<evidence type="ECO:0000313" key="5">
    <source>
        <dbReference type="Ensembl" id="ENSACDP00005004766.1"/>
    </source>
</evidence>
<dbReference type="GO" id="GO:0030688">
    <property type="term" value="C:preribosome, small subunit precursor"/>
    <property type="evidence" value="ECO:0007669"/>
    <property type="project" value="InterPro"/>
</dbReference>
<reference evidence="5" key="2">
    <citation type="submission" date="2025-09" db="UniProtKB">
        <authorList>
            <consortium name="Ensembl"/>
        </authorList>
    </citation>
    <scope>IDENTIFICATION</scope>
</reference>
<evidence type="ECO:0000256" key="3">
    <source>
        <dbReference type="ARBA" id="ARBA00023242"/>
    </source>
</evidence>
<evidence type="ECO:0000313" key="6">
    <source>
        <dbReference type="Proteomes" id="UP000694521"/>
    </source>
</evidence>
<dbReference type="InterPro" id="IPR028160">
    <property type="entry name" value="Slx9-like"/>
</dbReference>
<dbReference type="GO" id="GO:0005730">
    <property type="term" value="C:nucleolus"/>
    <property type="evidence" value="ECO:0007669"/>
    <property type="project" value="UniProtKB-SubCell"/>
</dbReference>
<comment type="similarity">
    <text evidence="2">Belongs to the SLX9 family.</text>
</comment>
<evidence type="ECO:0000256" key="2">
    <source>
        <dbReference type="ARBA" id="ARBA00011022"/>
    </source>
</evidence>
<dbReference type="Pfam" id="PF15341">
    <property type="entry name" value="SLX9"/>
    <property type="match status" value="1"/>
</dbReference>
<reference evidence="5" key="1">
    <citation type="submission" date="2025-08" db="UniProtKB">
        <authorList>
            <consortium name="Ensembl"/>
        </authorList>
    </citation>
    <scope>IDENTIFICATION</scope>
</reference>
<evidence type="ECO:0000256" key="1">
    <source>
        <dbReference type="ARBA" id="ARBA00004604"/>
    </source>
</evidence>
<name>A0A8B9DDH4_ANSCY</name>
<comment type="subcellular location">
    <subcellularLocation>
        <location evidence="1">Nucleus</location>
        <location evidence="1">Nucleolus</location>
    </subcellularLocation>
</comment>
<keyword evidence="4" id="KW-0732">Signal</keyword>
<feature type="chain" id="PRO_5034176696" evidence="4">
    <location>
        <begin position="19"/>
        <end position="208"/>
    </location>
</feature>
<protein>
    <submittedName>
        <fullName evidence="5">Family with sequence similarity 207 member A</fullName>
    </submittedName>
</protein>
<sequence>MLLWWLLQPLQNILSWHAVSVHLQHQAVWKGEAAEGGGSDKHLLGFTLLLEGGSTCVGGCCYHIISSRTGLEEKPILSKKEKMKLRKERWLQKIESVKLAKQKQKAEAKRKATPVVGDMQPLMEALPELSDLTAGVRDRKPPKRYVVSKSEPVDFCLMKQAQKHRLLEEEVAWFHEVIANPTYKANPLMAISEHLSKRLRQEEEGKPL</sequence>
<dbReference type="Ensembl" id="ENSACDT00005005715.1">
    <property type="protein sequence ID" value="ENSACDP00005004766.1"/>
    <property type="gene ID" value="ENSACDG00005003482.1"/>
</dbReference>
<dbReference type="AlphaFoldDB" id="A0A8B9DDH4"/>
<keyword evidence="6" id="KW-1185">Reference proteome</keyword>
<evidence type="ECO:0000256" key="4">
    <source>
        <dbReference type="SAM" id="SignalP"/>
    </source>
</evidence>
<dbReference type="Proteomes" id="UP000694521">
    <property type="component" value="Unplaced"/>
</dbReference>